<protein>
    <submittedName>
        <fullName evidence="2">Uncharacterized protein</fullName>
    </submittedName>
</protein>
<accession>A0A6J4UX63</accession>
<name>A0A6J4UX63_9DEIN</name>
<organism evidence="2">
    <name type="scientific">uncultured Truepera sp</name>
    <dbReference type="NCBI Taxonomy" id="543023"/>
    <lineage>
        <taxon>Bacteria</taxon>
        <taxon>Thermotogati</taxon>
        <taxon>Deinococcota</taxon>
        <taxon>Deinococci</taxon>
        <taxon>Trueperales</taxon>
        <taxon>Trueperaceae</taxon>
        <taxon>Truepera</taxon>
        <taxon>environmental samples</taxon>
    </lineage>
</organism>
<dbReference type="AlphaFoldDB" id="A0A6J4UX63"/>
<gene>
    <name evidence="2" type="ORF">AVDCRST_MAG86-785</name>
</gene>
<feature type="non-terminal residue" evidence="2">
    <location>
        <position position="43"/>
    </location>
</feature>
<feature type="region of interest" description="Disordered" evidence="1">
    <location>
        <begin position="23"/>
        <end position="43"/>
    </location>
</feature>
<sequence length="43" mass="4743">CCKQPTRTQILWRGARRFRGSRLTPRSFAIPTTASSPRVPGGA</sequence>
<evidence type="ECO:0000256" key="1">
    <source>
        <dbReference type="SAM" id="MobiDB-lite"/>
    </source>
</evidence>
<reference evidence="2" key="1">
    <citation type="submission" date="2020-02" db="EMBL/GenBank/DDBJ databases">
        <authorList>
            <person name="Meier V. D."/>
        </authorList>
    </citation>
    <scope>NUCLEOTIDE SEQUENCE</scope>
    <source>
        <strain evidence="2">AVDCRST_MAG86</strain>
    </source>
</reference>
<feature type="non-terminal residue" evidence="2">
    <location>
        <position position="1"/>
    </location>
</feature>
<evidence type="ECO:0000313" key="2">
    <source>
        <dbReference type="EMBL" id="CAA9562917.1"/>
    </source>
</evidence>
<dbReference type="EMBL" id="CADCWP010000055">
    <property type="protein sequence ID" value="CAA9562917.1"/>
    <property type="molecule type" value="Genomic_DNA"/>
</dbReference>
<proteinExistence type="predicted"/>